<name>X0Y3X9_9ZZZZ</name>
<reference evidence="1" key="1">
    <citation type="journal article" date="2014" name="Front. Microbiol.">
        <title>High frequency of phylogenetically diverse reductive dehalogenase-homologous genes in deep subseafloor sedimentary metagenomes.</title>
        <authorList>
            <person name="Kawai M."/>
            <person name="Futagami T."/>
            <person name="Toyoda A."/>
            <person name="Takaki Y."/>
            <person name="Nishi S."/>
            <person name="Hori S."/>
            <person name="Arai W."/>
            <person name="Tsubouchi T."/>
            <person name="Morono Y."/>
            <person name="Uchiyama I."/>
            <person name="Ito T."/>
            <person name="Fujiyama A."/>
            <person name="Inagaki F."/>
            <person name="Takami H."/>
        </authorList>
    </citation>
    <scope>NUCLEOTIDE SEQUENCE</scope>
    <source>
        <strain evidence="1">Expedition CK06-06</strain>
    </source>
</reference>
<dbReference type="EMBL" id="BARS01053858">
    <property type="protein sequence ID" value="GAG43403.1"/>
    <property type="molecule type" value="Genomic_DNA"/>
</dbReference>
<dbReference type="AlphaFoldDB" id="X0Y3X9"/>
<proteinExistence type="predicted"/>
<protein>
    <submittedName>
        <fullName evidence="1">Uncharacterized protein</fullName>
    </submittedName>
</protein>
<gene>
    <name evidence="1" type="ORF">S01H1_79835</name>
</gene>
<organism evidence="1">
    <name type="scientific">marine sediment metagenome</name>
    <dbReference type="NCBI Taxonomy" id="412755"/>
    <lineage>
        <taxon>unclassified sequences</taxon>
        <taxon>metagenomes</taxon>
        <taxon>ecological metagenomes</taxon>
    </lineage>
</organism>
<feature type="non-terminal residue" evidence="1">
    <location>
        <position position="223"/>
    </location>
</feature>
<comment type="caution">
    <text evidence="1">The sequence shown here is derived from an EMBL/GenBank/DDBJ whole genome shotgun (WGS) entry which is preliminary data.</text>
</comment>
<evidence type="ECO:0000313" key="1">
    <source>
        <dbReference type="EMBL" id="GAG43403.1"/>
    </source>
</evidence>
<accession>X0Y3X9</accession>
<feature type="non-terminal residue" evidence="1">
    <location>
        <position position="1"/>
    </location>
</feature>
<sequence>AASLALPPARAAQGNDEVPAQQQKRLEAMHAKGPEASLTIFPVVLWDINKAKDVGGIGKDIANVVGLLLEKMGMANLETADSVFVLPAEVGFDQAAELFGEFVRNNPIKTDYALYTEFVGRTGPPRIDEVRAVVVDKAGECVWVNRQTPADPDFKRVKPDCPMDCCGLLTERVRTQLGIPESARDDTGEGKFARMFARNSPAPDKAEWAAMEQRQAVMKKAGR</sequence>